<proteinExistence type="predicted"/>
<dbReference type="EMBL" id="JAVEPI010000002">
    <property type="protein sequence ID" value="KAK1443377.1"/>
    <property type="molecule type" value="Genomic_DNA"/>
</dbReference>
<dbReference type="InterPro" id="IPR019380">
    <property type="entry name" value="Casein_kinase_sb_PP28"/>
</dbReference>
<protein>
    <recommendedName>
        <fullName evidence="3">Casein kinase substrate phosphoprotein PP28 domain-containing protein</fullName>
    </recommendedName>
</protein>
<evidence type="ECO:0000256" key="1">
    <source>
        <dbReference type="SAM" id="Coils"/>
    </source>
</evidence>
<name>A0AAD8LKQ1_BABGI</name>
<feature type="domain" description="Casein kinase substrate phosphoprotein PP28" evidence="3">
    <location>
        <begin position="97"/>
        <end position="156"/>
    </location>
</feature>
<evidence type="ECO:0000313" key="4">
    <source>
        <dbReference type="EMBL" id="KAK1443377.1"/>
    </source>
</evidence>
<dbReference type="Pfam" id="PF10252">
    <property type="entry name" value="PP28"/>
    <property type="match status" value="1"/>
</dbReference>
<evidence type="ECO:0000313" key="5">
    <source>
        <dbReference type="Proteomes" id="UP001230268"/>
    </source>
</evidence>
<evidence type="ECO:0000256" key="2">
    <source>
        <dbReference type="SAM" id="MobiDB-lite"/>
    </source>
</evidence>
<feature type="region of interest" description="Disordered" evidence="2">
    <location>
        <begin position="1"/>
        <end position="100"/>
    </location>
</feature>
<evidence type="ECO:0000259" key="3">
    <source>
        <dbReference type="Pfam" id="PF10252"/>
    </source>
</evidence>
<dbReference type="AlphaFoldDB" id="A0AAD8LKQ1"/>
<accession>A0AAD8LKQ1</accession>
<keyword evidence="5" id="KW-1185">Reference proteome</keyword>
<dbReference type="PANTHER" id="PTHR22055">
    <property type="entry name" value="28 KDA HEAT- AND ACID-STABLE PHOSPHOPROTEIN PDGF-ASSOCIATED PROTEIN"/>
    <property type="match status" value="1"/>
</dbReference>
<feature type="compositionally biased region" description="Acidic residues" evidence="2">
    <location>
        <begin position="66"/>
        <end position="77"/>
    </location>
</feature>
<dbReference type="Proteomes" id="UP001230268">
    <property type="component" value="Unassembled WGS sequence"/>
</dbReference>
<reference evidence="4" key="1">
    <citation type="submission" date="2023-08" db="EMBL/GenBank/DDBJ databases">
        <title>Draft sequence of the Babesia gibsoni genome.</title>
        <authorList>
            <person name="Yamagishi J.Y."/>
            <person name="Xuan X.X."/>
        </authorList>
    </citation>
    <scope>NUCLEOTIDE SEQUENCE</scope>
    <source>
        <strain evidence="4">Azabu</strain>
    </source>
</reference>
<comment type="caution">
    <text evidence="4">The sequence shown here is derived from an EMBL/GenBank/DDBJ whole genome shotgun (WGS) entry which is preliminary data.</text>
</comment>
<feature type="compositionally biased region" description="Basic residues" evidence="2">
    <location>
        <begin position="1"/>
        <end position="17"/>
    </location>
</feature>
<keyword evidence="1" id="KW-0175">Coiled coil</keyword>
<dbReference type="InterPro" id="IPR039876">
    <property type="entry name" value="HAP28"/>
</dbReference>
<feature type="coiled-coil region" evidence="1">
    <location>
        <begin position="107"/>
        <end position="150"/>
    </location>
</feature>
<gene>
    <name evidence="4" type="ORF">BgAZ_202530</name>
</gene>
<organism evidence="4 5">
    <name type="scientific">Babesia gibsoni</name>
    <dbReference type="NCBI Taxonomy" id="33632"/>
    <lineage>
        <taxon>Eukaryota</taxon>
        <taxon>Sar</taxon>
        <taxon>Alveolata</taxon>
        <taxon>Apicomplexa</taxon>
        <taxon>Aconoidasida</taxon>
        <taxon>Piroplasmida</taxon>
        <taxon>Babesiidae</taxon>
        <taxon>Babesia</taxon>
    </lineage>
</organism>
<sequence>MQRKRGSSKKYTSKGRSRYVATAEEIVARNAGLDNDAPEQSSSEEESDDSPVERGVQPSRVKNLPEESEASDEESDGDSSSSGFEIYNPNRNPRPIEKTGIVELSRREREELKRQSFEKQKMALMAQGKLKSAQEDLARLAEIRKRREAAMAKKLEQLSLKENGS</sequence>